<evidence type="ECO:0000313" key="2">
    <source>
        <dbReference type="Proteomes" id="UP000812287"/>
    </source>
</evidence>
<reference evidence="1" key="1">
    <citation type="submission" date="2020-11" db="EMBL/GenBank/DDBJ databases">
        <title>Adaptations for nitrogen fixation in a non-lichenized fungal sporocarp promotes dispersal by wood-feeding termites.</title>
        <authorList>
            <consortium name="DOE Joint Genome Institute"/>
            <person name="Koch R.A."/>
            <person name="Yoon G."/>
            <person name="Arayal U."/>
            <person name="Lail K."/>
            <person name="Amirebrahimi M."/>
            <person name="Labutti K."/>
            <person name="Lipzen A."/>
            <person name="Riley R."/>
            <person name="Barry K."/>
            <person name="Henrissat B."/>
            <person name="Grigoriev I.V."/>
            <person name="Herr J.R."/>
            <person name="Aime M.C."/>
        </authorList>
    </citation>
    <scope>NUCLEOTIDE SEQUENCE</scope>
    <source>
        <strain evidence="1">MCA 3950</strain>
    </source>
</reference>
<dbReference type="Proteomes" id="UP000812287">
    <property type="component" value="Unassembled WGS sequence"/>
</dbReference>
<dbReference type="AlphaFoldDB" id="A0A9P7VWZ9"/>
<dbReference type="GeneID" id="66099238"/>
<keyword evidence="2" id="KW-1185">Reference proteome</keyword>
<accession>A0A9P7VWZ9</accession>
<dbReference type="RefSeq" id="XP_043042313.1">
    <property type="nucleotide sequence ID" value="XM_043176951.1"/>
</dbReference>
<protein>
    <submittedName>
        <fullName evidence="1">Uncharacterized protein</fullName>
    </submittedName>
</protein>
<dbReference type="EMBL" id="MU250529">
    <property type="protein sequence ID" value="KAG7448813.1"/>
    <property type="molecule type" value="Genomic_DNA"/>
</dbReference>
<gene>
    <name evidence="1" type="ORF">BT62DRAFT_1003530</name>
</gene>
<proteinExistence type="predicted"/>
<sequence length="185" mass="20513">MSSSAYLPVFDWRLATVLPLTYYMTMQRHCPRNHDARRVAVHNLGILVLCAGLTRDDTAAVLYPKSRAACDLDADVVLAATSDGAELDDGVAGRKLYRDVSQSTGEKGLGNGLAASKKSTRCRNKISSKRAERRLSYHTKINRMPVPTQQTSFKGHEDVWKSSQSYHVVCDLDVKTVTKGLTREQ</sequence>
<name>A0A9P7VWZ9_9AGAR</name>
<organism evidence="1 2">
    <name type="scientific">Guyanagaster necrorhizus</name>
    <dbReference type="NCBI Taxonomy" id="856835"/>
    <lineage>
        <taxon>Eukaryota</taxon>
        <taxon>Fungi</taxon>
        <taxon>Dikarya</taxon>
        <taxon>Basidiomycota</taxon>
        <taxon>Agaricomycotina</taxon>
        <taxon>Agaricomycetes</taxon>
        <taxon>Agaricomycetidae</taxon>
        <taxon>Agaricales</taxon>
        <taxon>Marasmiineae</taxon>
        <taxon>Physalacriaceae</taxon>
        <taxon>Guyanagaster</taxon>
    </lineage>
</organism>
<comment type="caution">
    <text evidence="1">The sequence shown here is derived from an EMBL/GenBank/DDBJ whole genome shotgun (WGS) entry which is preliminary data.</text>
</comment>
<evidence type="ECO:0000313" key="1">
    <source>
        <dbReference type="EMBL" id="KAG7448813.1"/>
    </source>
</evidence>